<dbReference type="Proteomes" id="UP001497472">
    <property type="component" value="Unassembled WGS sequence"/>
</dbReference>
<dbReference type="InterPro" id="IPR003395">
    <property type="entry name" value="RecF/RecN/SMC_N"/>
</dbReference>
<sequence>MEQLSTSDQVKVDDLNDAIRRLTQDNKEAFSQRMNLEATKNKLENLLTNNLIRRKDELVQALQEISVEDRKRRLQNSKSDLNTAEKRIKQINKEMEEVERKVQAAVKNEKALKQELDKWRNKEKEAQDKMEEDAKGLEKMASKEVLLQEKIQESLDKIAALGTLPNAPELHTKYEKMSLKQLFKELEKANQHLKKYNHVNKKALDQFISFSEQKEKLYKRKEELDVGGEKIRELIETLEHRKLEAIQFTFKQVSKNFTDVFKKLVPQGRGSLIMRIASEEQTEIQADRSVNAEQFTGVGIRVSFTGGEGDMREMNQLSGGQKSLVALALIFAIQKCDPAPFYLFDEIDQALDAQHRKAIANMIHELSSSAQFITTTFRPELLEHAHKFYGVKFRNKVSHVECVTQEEARDFVEDSATHA</sequence>
<keyword evidence="4" id="KW-1185">Reference proteome</keyword>
<evidence type="ECO:0000259" key="2">
    <source>
        <dbReference type="Pfam" id="PF02463"/>
    </source>
</evidence>
<name>A0AAV1K4A8_9NEOP</name>
<organism evidence="3 4">
    <name type="scientific">Leptosia nina</name>
    <dbReference type="NCBI Taxonomy" id="320188"/>
    <lineage>
        <taxon>Eukaryota</taxon>
        <taxon>Metazoa</taxon>
        <taxon>Ecdysozoa</taxon>
        <taxon>Arthropoda</taxon>
        <taxon>Hexapoda</taxon>
        <taxon>Insecta</taxon>
        <taxon>Pterygota</taxon>
        <taxon>Neoptera</taxon>
        <taxon>Endopterygota</taxon>
        <taxon>Lepidoptera</taxon>
        <taxon>Glossata</taxon>
        <taxon>Ditrysia</taxon>
        <taxon>Papilionoidea</taxon>
        <taxon>Pieridae</taxon>
        <taxon>Pierinae</taxon>
        <taxon>Leptosia</taxon>
    </lineage>
</organism>
<dbReference type="PANTHER" id="PTHR43977">
    <property type="entry name" value="STRUCTURAL MAINTENANCE OF CHROMOSOMES PROTEIN 3"/>
    <property type="match status" value="1"/>
</dbReference>
<dbReference type="Pfam" id="PF02463">
    <property type="entry name" value="SMC_N"/>
    <property type="match status" value="1"/>
</dbReference>
<keyword evidence="1" id="KW-0175">Coiled coil</keyword>
<dbReference type="FunFam" id="3.40.50.300:FF:000370">
    <property type="entry name" value="Structural maintenance of chromosomes 3"/>
    <property type="match status" value="1"/>
</dbReference>
<evidence type="ECO:0000256" key="1">
    <source>
        <dbReference type="SAM" id="Coils"/>
    </source>
</evidence>
<reference evidence="3 4" key="1">
    <citation type="submission" date="2023-11" db="EMBL/GenBank/DDBJ databases">
        <authorList>
            <person name="Okamura Y."/>
        </authorList>
    </citation>
    <scope>NUCLEOTIDE SEQUENCE [LARGE SCALE GENOMIC DNA]</scope>
</reference>
<gene>
    <name evidence="3" type="ORF">LNINA_LOCUS14048</name>
</gene>
<proteinExistence type="predicted"/>
<dbReference type="Gene3D" id="3.40.50.300">
    <property type="entry name" value="P-loop containing nucleotide triphosphate hydrolases"/>
    <property type="match status" value="1"/>
</dbReference>
<comment type="caution">
    <text evidence="3">The sequence shown here is derived from an EMBL/GenBank/DDBJ whole genome shotgun (WGS) entry which is preliminary data.</text>
</comment>
<dbReference type="AlphaFoldDB" id="A0AAV1K4A8"/>
<accession>A0AAV1K4A8</accession>
<dbReference type="EMBL" id="CAVLEF010000280">
    <property type="protein sequence ID" value="CAK1555213.1"/>
    <property type="molecule type" value="Genomic_DNA"/>
</dbReference>
<evidence type="ECO:0000313" key="4">
    <source>
        <dbReference type="Proteomes" id="UP001497472"/>
    </source>
</evidence>
<dbReference type="SUPFAM" id="SSF52540">
    <property type="entry name" value="P-loop containing nucleoside triphosphate hydrolases"/>
    <property type="match status" value="1"/>
</dbReference>
<protein>
    <recommendedName>
        <fullName evidence="2">RecF/RecN/SMC N-terminal domain-containing protein</fullName>
    </recommendedName>
</protein>
<feature type="coiled-coil region" evidence="1">
    <location>
        <begin position="12"/>
        <end position="140"/>
    </location>
</feature>
<feature type="coiled-coil region" evidence="1">
    <location>
        <begin position="179"/>
        <end position="206"/>
    </location>
</feature>
<evidence type="ECO:0000313" key="3">
    <source>
        <dbReference type="EMBL" id="CAK1555213.1"/>
    </source>
</evidence>
<feature type="domain" description="RecF/RecN/SMC N-terminal" evidence="2">
    <location>
        <begin position="46"/>
        <end position="398"/>
    </location>
</feature>
<dbReference type="InterPro" id="IPR027417">
    <property type="entry name" value="P-loop_NTPase"/>
</dbReference>